<comment type="caution">
    <text evidence="1">The sequence shown here is derived from an EMBL/GenBank/DDBJ whole genome shotgun (WGS) entry which is preliminary data.</text>
</comment>
<organism evidence="1 2">
    <name type="scientific">Tumebacillus permanentifrigoris</name>
    <dbReference type="NCBI Taxonomy" id="378543"/>
    <lineage>
        <taxon>Bacteria</taxon>
        <taxon>Bacillati</taxon>
        <taxon>Bacillota</taxon>
        <taxon>Bacilli</taxon>
        <taxon>Bacillales</taxon>
        <taxon>Alicyclobacillaceae</taxon>
        <taxon>Tumebacillus</taxon>
    </lineage>
</organism>
<dbReference type="GO" id="GO:0004180">
    <property type="term" value="F:carboxypeptidase activity"/>
    <property type="evidence" value="ECO:0007669"/>
    <property type="project" value="UniProtKB-KW"/>
</dbReference>
<gene>
    <name evidence="1" type="ORF">C7459_106229</name>
</gene>
<accession>A0A316DCI3</accession>
<dbReference type="EMBL" id="QGGL01000006">
    <property type="protein sequence ID" value="PWK13943.1"/>
    <property type="molecule type" value="Genomic_DNA"/>
</dbReference>
<dbReference type="InterPro" id="IPR013783">
    <property type="entry name" value="Ig-like_fold"/>
</dbReference>
<evidence type="ECO:0000313" key="2">
    <source>
        <dbReference type="Proteomes" id="UP000245634"/>
    </source>
</evidence>
<keyword evidence="1" id="KW-0645">Protease</keyword>
<keyword evidence="1" id="KW-0121">Carboxypeptidase</keyword>
<dbReference type="Proteomes" id="UP000245634">
    <property type="component" value="Unassembled WGS sequence"/>
</dbReference>
<proteinExistence type="predicted"/>
<evidence type="ECO:0000313" key="1">
    <source>
        <dbReference type="EMBL" id="PWK13943.1"/>
    </source>
</evidence>
<dbReference type="InterPro" id="IPR008969">
    <property type="entry name" value="CarboxyPept-like_regulatory"/>
</dbReference>
<sequence>MTTVTSDPSYIGYINYGWGYKWRIIGWITVSGTLKDQDGQPIANAPVTLLLNERLGKQSVSGTTTASGTYSLNIPSLNPGAGDYSYYASASTHYFDVIGMGVASSLSNSSETYVDTLYHFAYSIYHPF</sequence>
<keyword evidence="1" id="KW-0378">Hydrolase</keyword>
<dbReference type="Gene3D" id="2.60.40.10">
    <property type="entry name" value="Immunoglobulins"/>
    <property type="match status" value="1"/>
</dbReference>
<dbReference type="SUPFAM" id="SSF49464">
    <property type="entry name" value="Carboxypeptidase regulatory domain-like"/>
    <property type="match status" value="1"/>
</dbReference>
<protein>
    <submittedName>
        <fullName evidence="1">Carboxypeptidase family protein</fullName>
    </submittedName>
</protein>
<dbReference type="Pfam" id="PF13620">
    <property type="entry name" value="CarboxypepD_reg"/>
    <property type="match status" value="1"/>
</dbReference>
<keyword evidence="2" id="KW-1185">Reference proteome</keyword>
<name>A0A316DCI3_9BACL</name>
<dbReference type="RefSeq" id="WP_170119373.1">
    <property type="nucleotide sequence ID" value="NZ_QGGL01000006.1"/>
</dbReference>
<reference evidence="1 2" key="1">
    <citation type="submission" date="2018-05" db="EMBL/GenBank/DDBJ databases">
        <title>Genomic Encyclopedia of Type Strains, Phase IV (KMG-IV): sequencing the most valuable type-strain genomes for metagenomic binning, comparative biology and taxonomic classification.</title>
        <authorList>
            <person name="Goeker M."/>
        </authorList>
    </citation>
    <scope>NUCLEOTIDE SEQUENCE [LARGE SCALE GENOMIC DNA]</scope>
    <source>
        <strain evidence="1 2">DSM 18773</strain>
    </source>
</reference>
<dbReference type="AlphaFoldDB" id="A0A316DCI3"/>